<feature type="transmembrane region" description="Helical" evidence="8">
    <location>
        <begin position="182"/>
        <end position="202"/>
    </location>
</feature>
<keyword evidence="4" id="KW-0997">Cell inner membrane</keyword>
<feature type="transmembrane region" description="Helical" evidence="8">
    <location>
        <begin position="73"/>
        <end position="94"/>
    </location>
</feature>
<proteinExistence type="inferred from homology"/>
<sequence>MNGTRTPAPQEATTAPGVPAYPGAPGAPLAGTPGGTSGGSPDGRGGPAQGAPDGPTGPAPHGRLTPTSLPLRIASLVVAAVCSLPVVVVVLKAFESGPGQAFDLVWRPRVGELLGNTVWLVVLTCTITAVLGVASAWLVERTTLPGAGFWRVALVAPLAVPAFVNSFAWASFLPSLEGRTGAVLVTSLSYFPFVFLPVAAVLRSMDQGLEEAARSLGLGPWRAFFRVSLPQVRPALLGGVLLVALHLLSEFGALAMLRYPTFTTAILDQFEVAFDNKSGSVLAVVLIMLALTFLTVELLVRGTRRHARVGTGTIRRPAPALLGRATPLALLGLGALTVLALGVPGWSIVRWLLKTGDSMEPISLLPTLWSTLRFALLAAVITTVAAFPVAWLLARSRTWLAVAVERVTYVASSLPGVVVALALITLSIQYVRPLYQTTAVLIVAYVILFIPRVMVAIRAAIAQTPPELSEASRVLGSGPLATFFRVQLPLTLRGTLAGFALVFIAVSTELTATLLLAPTGTDTLATAFWSASGSLDYPGAAPYAAAMVLLSAPLTILLLRTRGAGSGHRKNKDQLT</sequence>
<feature type="transmembrane region" description="Helical" evidence="8">
    <location>
        <begin position="434"/>
        <end position="455"/>
    </location>
</feature>
<evidence type="ECO:0000313" key="11">
    <source>
        <dbReference type="EMBL" id="EWT04444.1"/>
    </source>
</evidence>
<protein>
    <submittedName>
        <fullName evidence="11">Iron ABC transporter permease</fullName>
    </submittedName>
</protein>
<feature type="transmembrane region" description="Helical" evidence="8">
    <location>
        <begin position="149"/>
        <end position="170"/>
    </location>
</feature>
<feature type="transmembrane region" description="Helical" evidence="8">
    <location>
        <begin position="406"/>
        <end position="428"/>
    </location>
</feature>
<evidence type="ECO:0000256" key="2">
    <source>
        <dbReference type="ARBA" id="ARBA00022448"/>
    </source>
</evidence>
<comment type="similarity">
    <text evidence="8">Belongs to the binding-protein-dependent transport system permease family.</text>
</comment>
<accession>W9GKN1</accession>
<evidence type="ECO:0000256" key="4">
    <source>
        <dbReference type="ARBA" id="ARBA00022519"/>
    </source>
</evidence>
<dbReference type="PANTHER" id="PTHR43357">
    <property type="entry name" value="INNER MEMBRANE ABC TRANSPORTER PERMEASE PROTEIN YDCV"/>
    <property type="match status" value="1"/>
</dbReference>
<evidence type="ECO:0000256" key="1">
    <source>
        <dbReference type="ARBA" id="ARBA00004429"/>
    </source>
</evidence>
<name>W9GKN1_9MICO</name>
<keyword evidence="6 8" id="KW-1133">Transmembrane helix</keyword>
<feature type="transmembrane region" description="Helical" evidence="8">
    <location>
        <begin position="279"/>
        <end position="300"/>
    </location>
</feature>
<evidence type="ECO:0000256" key="6">
    <source>
        <dbReference type="ARBA" id="ARBA00022989"/>
    </source>
</evidence>
<dbReference type="Gene3D" id="1.10.3720.10">
    <property type="entry name" value="MetI-like"/>
    <property type="match status" value="2"/>
</dbReference>
<dbReference type="EMBL" id="AWQS01000244">
    <property type="protein sequence ID" value="EWT04444.1"/>
    <property type="molecule type" value="Genomic_DNA"/>
</dbReference>
<dbReference type="PROSITE" id="PS50928">
    <property type="entry name" value="ABC_TM1"/>
    <property type="match status" value="2"/>
</dbReference>
<evidence type="ECO:0000313" key="12">
    <source>
        <dbReference type="Proteomes" id="UP000019494"/>
    </source>
</evidence>
<keyword evidence="7 8" id="KW-0472">Membrane</keyword>
<feature type="domain" description="ABC transmembrane type-1" evidence="10">
    <location>
        <begin position="114"/>
        <end position="300"/>
    </location>
</feature>
<keyword evidence="2 8" id="KW-0813">Transport</keyword>
<feature type="compositionally biased region" description="Low complexity" evidence="9">
    <location>
        <begin position="12"/>
        <end position="31"/>
    </location>
</feature>
<evidence type="ECO:0000256" key="9">
    <source>
        <dbReference type="SAM" id="MobiDB-lite"/>
    </source>
</evidence>
<evidence type="ECO:0000256" key="3">
    <source>
        <dbReference type="ARBA" id="ARBA00022475"/>
    </source>
</evidence>
<feature type="transmembrane region" description="Helical" evidence="8">
    <location>
        <begin position="540"/>
        <end position="559"/>
    </location>
</feature>
<comment type="subcellular location">
    <subcellularLocation>
        <location evidence="1">Cell inner membrane</location>
        <topology evidence="1">Multi-pass membrane protein</topology>
    </subcellularLocation>
    <subcellularLocation>
        <location evidence="8">Cell membrane</location>
        <topology evidence="8">Multi-pass membrane protein</topology>
    </subcellularLocation>
</comment>
<reference evidence="12" key="1">
    <citation type="submission" date="2013-08" db="EMBL/GenBank/DDBJ databases">
        <title>Intrasporangium oryzae NRRL B-24470.</title>
        <authorList>
            <person name="Liu H."/>
            <person name="Wang G."/>
        </authorList>
    </citation>
    <scope>NUCLEOTIDE SEQUENCE [LARGE SCALE GENOMIC DNA]</scope>
    <source>
        <strain evidence="12">Q5-1</strain>
    </source>
</reference>
<dbReference type="CDD" id="cd06261">
    <property type="entry name" value="TM_PBP2"/>
    <property type="match status" value="2"/>
</dbReference>
<gene>
    <name evidence="11" type="ORF">N864_13215</name>
</gene>
<dbReference type="AlphaFoldDB" id="W9GKN1"/>
<dbReference type="Pfam" id="PF00528">
    <property type="entry name" value="BPD_transp_1"/>
    <property type="match status" value="2"/>
</dbReference>
<dbReference type="SUPFAM" id="SSF161098">
    <property type="entry name" value="MetI-like"/>
    <property type="match status" value="2"/>
</dbReference>
<dbReference type="Proteomes" id="UP000019494">
    <property type="component" value="Unassembled WGS sequence"/>
</dbReference>
<feature type="transmembrane region" description="Helical" evidence="8">
    <location>
        <begin position="368"/>
        <end position="394"/>
    </location>
</feature>
<feature type="transmembrane region" description="Helical" evidence="8">
    <location>
        <begin position="495"/>
        <end position="520"/>
    </location>
</feature>
<dbReference type="GO" id="GO:0055085">
    <property type="term" value="P:transmembrane transport"/>
    <property type="evidence" value="ECO:0007669"/>
    <property type="project" value="InterPro"/>
</dbReference>
<feature type="domain" description="ABC transmembrane type-1" evidence="10">
    <location>
        <begin position="368"/>
        <end position="560"/>
    </location>
</feature>
<feature type="transmembrane region" description="Helical" evidence="8">
    <location>
        <begin position="235"/>
        <end position="259"/>
    </location>
</feature>
<keyword evidence="3" id="KW-1003">Cell membrane</keyword>
<dbReference type="InterPro" id="IPR035906">
    <property type="entry name" value="MetI-like_sf"/>
</dbReference>
<keyword evidence="12" id="KW-1185">Reference proteome</keyword>
<dbReference type="PANTHER" id="PTHR43357:SF3">
    <property type="entry name" value="FE(3+)-TRANSPORT SYSTEM PERMEASE PROTEIN FBPB 2"/>
    <property type="match status" value="1"/>
</dbReference>
<dbReference type="PATRIC" id="fig|584657.3.peg.3677"/>
<evidence type="ECO:0000256" key="8">
    <source>
        <dbReference type="RuleBase" id="RU363032"/>
    </source>
</evidence>
<feature type="transmembrane region" description="Helical" evidence="8">
    <location>
        <begin position="321"/>
        <end position="348"/>
    </location>
</feature>
<evidence type="ECO:0000256" key="7">
    <source>
        <dbReference type="ARBA" id="ARBA00023136"/>
    </source>
</evidence>
<feature type="compositionally biased region" description="Gly residues" evidence="9">
    <location>
        <begin position="32"/>
        <end position="48"/>
    </location>
</feature>
<dbReference type="RefSeq" id="WP_081794029.1">
    <property type="nucleotide sequence ID" value="NZ_AWQS01000244.1"/>
</dbReference>
<feature type="region of interest" description="Disordered" evidence="9">
    <location>
        <begin position="1"/>
        <end position="65"/>
    </location>
</feature>
<dbReference type="OrthoDB" id="5100908at2"/>
<organism evidence="11 12">
    <name type="scientific">Intrasporangium chromatireducens Q5-1</name>
    <dbReference type="NCBI Taxonomy" id="584657"/>
    <lineage>
        <taxon>Bacteria</taxon>
        <taxon>Bacillati</taxon>
        <taxon>Actinomycetota</taxon>
        <taxon>Actinomycetes</taxon>
        <taxon>Micrococcales</taxon>
        <taxon>Intrasporangiaceae</taxon>
        <taxon>Intrasporangium</taxon>
    </lineage>
</organism>
<dbReference type="GO" id="GO:0005886">
    <property type="term" value="C:plasma membrane"/>
    <property type="evidence" value="ECO:0007669"/>
    <property type="project" value="UniProtKB-SubCell"/>
</dbReference>
<evidence type="ECO:0000256" key="5">
    <source>
        <dbReference type="ARBA" id="ARBA00022692"/>
    </source>
</evidence>
<feature type="transmembrane region" description="Helical" evidence="8">
    <location>
        <begin position="114"/>
        <end position="137"/>
    </location>
</feature>
<dbReference type="InterPro" id="IPR000515">
    <property type="entry name" value="MetI-like"/>
</dbReference>
<evidence type="ECO:0000259" key="10">
    <source>
        <dbReference type="PROSITE" id="PS50928"/>
    </source>
</evidence>
<keyword evidence="5 8" id="KW-0812">Transmembrane</keyword>
<comment type="caution">
    <text evidence="11">The sequence shown here is derived from an EMBL/GenBank/DDBJ whole genome shotgun (WGS) entry which is preliminary data.</text>
</comment>